<dbReference type="AlphaFoldDB" id="A0A2I1R7W0"/>
<dbReference type="GO" id="GO:0003700">
    <property type="term" value="F:DNA-binding transcription factor activity"/>
    <property type="evidence" value="ECO:0007669"/>
    <property type="project" value="InterPro"/>
</dbReference>
<evidence type="ECO:0000256" key="4">
    <source>
        <dbReference type="ARBA" id="ARBA00023159"/>
    </source>
</evidence>
<dbReference type="FunFam" id="1.10.10.10:FF:000001">
    <property type="entry name" value="LysR family transcriptional regulator"/>
    <property type="match status" value="1"/>
</dbReference>
<dbReference type="SUPFAM" id="SSF46785">
    <property type="entry name" value="Winged helix' DNA-binding domain"/>
    <property type="match status" value="1"/>
</dbReference>
<evidence type="ECO:0000313" key="7">
    <source>
        <dbReference type="EMBL" id="PKZ65227.1"/>
    </source>
</evidence>
<dbReference type="RefSeq" id="WP_101820497.1">
    <property type="nucleotide sequence ID" value="NZ_PKJC01000008.1"/>
</dbReference>
<dbReference type="Pfam" id="PF00126">
    <property type="entry name" value="HTH_1"/>
    <property type="match status" value="1"/>
</dbReference>
<dbReference type="Gene3D" id="1.10.10.10">
    <property type="entry name" value="Winged helix-like DNA-binding domain superfamily/Winged helix DNA-binding domain"/>
    <property type="match status" value="1"/>
</dbReference>
<dbReference type="InterPro" id="IPR000847">
    <property type="entry name" value="LysR_HTH_N"/>
</dbReference>
<dbReference type="SUPFAM" id="SSF53850">
    <property type="entry name" value="Periplasmic binding protein-like II"/>
    <property type="match status" value="1"/>
</dbReference>
<comment type="caution">
    <text evidence="7">The sequence shown here is derived from an EMBL/GenBank/DDBJ whole genome shotgun (WGS) entry which is preliminary data.</text>
</comment>
<evidence type="ECO:0000313" key="8">
    <source>
        <dbReference type="Proteomes" id="UP000234662"/>
    </source>
</evidence>
<dbReference type="Proteomes" id="UP000234662">
    <property type="component" value="Unassembled WGS sequence"/>
</dbReference>
<name>A0A2I1R7W0_9ACTN</name>
<proteinExistence type="inferred from homology"/>
<dbReference type="PANTHER" id="PTHR30346:SF28">
    <property type="entry name" value="HTH-TYPE TRANSCRIPTIONAL REGULATOR CYNR"/>
    <property type="match status" value="1"/>
</dbReference>
<dbReference type="GO" id="GO:0032993">
    <property type="term" value="C:protein-DNA complex"/>
    <property type="evidence" value="ECO:0007669"/>
    <property type="project" value="TreeGrafter"/>
</dbReference>
<dbReference type="CDD" id="cd08414">
    <property type="entry name" value="PBP2_LTTR_aromatics_like"/>
    <property type="match status" value="1"/>
</dbReference>
<dbReference type="InterPro" id="IPR005119">
    <property type="entry name" value="LysR_subst-bd"/>
</dbReference>
<evidence type="ECO:0000256" key="3">
    <source>
        <dbReference type="ARBA" id="ARBA00023125"/>
    </source>
</evidence>
<keyword evidence="2" id="KW-0805">Transcription regulation</keyword>
<keyword evidence="4" id="KW-0010">Activator</keyword>
<dbReference type="InterPro" id="IPR036390">
    <property type="entry name" value="WH_DNA-bd_sf"/>
</dbReference>
<dbReference type="Gene3D" id="3.40.190.10">
    <property type="entry name" value="Periplasmic binding protein-like II"/>
    <property type="match status" value="2"/>
</dbReference>
<dbReference type="InterPro" id="IPR036388">
    <property type="entry name" value="WH-like_DNA-bd_sf"/>
</dbReference>
<keyword evidence="5" id="KW-0804">Transcription</keyword>
<comment type="similarity">
    <text evidence="1">Belongs to the LysR transcriptional regulatory family.</text>
</comment>
<dbReference type="GO" id="GO:0003677">
    <property type="term" value="F:DNA binding"/>
    <property type="evidence" value="ECO:0007669"/>
    <property type="project" value="UniProtKB-KW"/>
</dbReference>
<organism evidence="7 8">
    <name type="scientific">Gordonia terrae</name>
    <dbReference type="NCBI Taxonomy" id="2055"/>
    <lineage>
        <taxon>Bacteria</taxon>
        <taxon>Bacillati</taxon>
        <taxon>Actinomycetota</taxon>
        <taxon>Actinomycetes</taxon>
        <taxon>Mycobacteriales</taxon>
        <taxon>Gordoniaceae</taxon>
        <taxon>Gordonia</taxon>
    </lineage>
</organism>
<protein>
    <submittedName>
        <fullName evidence="7">LysR family transcriptional regulator</fullName>
    </submittedName>
</protein>
<gene>
    <name evidence="7" type="ORF">CYJ73_13120</name>
</gene>
<dbReference type="PRINTS" id="PR00039">
    <property type="entry name" value="HTHLYSR"/>
</dbReference>
<reference evidence="7 8" key="1">
    <citation type="submission" date="2017-12" db="EMBL/GenBank/DDBJ databases">
        <title>Phylogenetic diversity of female urinary microbiome.</title>
        <authorList>
            <person name="Thomas-White K."/>
            <person name="Wolfe A.J."/>
        </authorList>
    </citation>
    <scope>NUCLEOTIDE SEQUENCE [LARGE SCALE GENOMIC DNA]</scope>
    <source>
        <strain evidence="7 8">UMB0777</strain>
    </source>
</reference>
<evidence type="ECO:0000259" key="6">
    <source>
        <dbReference type="PROSITE" id="PS50931"/>
    </source>
</evidence>
<evidence type="ECO:0000256" key="1">
    <source>
        <dbReference type="ARBA" id="ARBA00009437"/>
    </source>
</evidence>
<evidence type="ECO:0000256" key="2">
    <source>
        <dbReference type="ARBA" id="ARBA00023015"/>
    </source>
</evidence>
<accession>A0A2I1R7W0</accession>
<dbReference type="PROSITE" id="PS50931">
    <property type="entry name" value="HTH_LYSR"/>
    <property type="match status" value="1"/>
</dbReference>
<sequence>MELRHLRYFLVLAEELHFGRAAARLHISQPPLTSHIKDLERELGVTLFDRTTRRVELTEAGTAFAARASSLLDDLDDAIAQARDHAAGLRGRVRVGFVSSASGTVLPPGLRIYRETHPNVRVDLSPLTTREQLDALAAGTIDIGLIRSGGAAAGLVVEPLLEEATVAVLPVEHPLCTQSEITVADLVGERLILFPRDLMPSYVAQIWAYFATVGAEPIVVQEAIHHETVVGLVSAGVGISILPEAVSRFRPAEVVIRPLVDAPTTALLIARSSEHNTSGGAQRAVDGFVEALRAAQRVDG</sequence>
<dbReference type="Pfam" id="PF03466">
    <property type="entry name" value="LysR_substrate"/>
    <property type="match status" value="1"/>
</dbReference>
<keyword evidence="3" id="KW-0238">DNA-binding</keyword>
<evidence type="ECO:0000256" key="5">
    <source>
        <dbReference type="ARBA" id="ARBA00023163"/>
    </source>
</evidence>
<dbReference type="EMBL" id="PKJC01000008">
    <property type="protein sequence ID" value="PKZ65227.1"/>
    <property type="molecule type" value="Genomic_DNA"/>
</dbReference>
<dbReference type="PANTHER" id="PTHR30346">
    <property type="entry name" value="TRANSCRIPTIONAL DUAL REGULATOR HCAR-RELATED"/>
    <property type="match status" value="1"/>
</dbReference>
<feature type="domain" description="HTH lysR-type" evidence="6">
    <location>
        <begin position="1"/>
        <end position="58"/>
    </location>
</feature>